<proteinExistence type="predicted"/>
<dbReference type="PANTHER" id="PTHR31050:SF3">
    <property type="entry name" value="OS08G0412800 PROTEIN"/>
    <property type="match status" value="1"/>
</dbReference>
<dbReference type="Proteomes" id="UP000091857">
    <property type="component" value="Chromosome 6"/>
</dbReference>
<dbReference type="OrthoDB" id="647907at2759"/>
<gene>
    <name evidence="2" type="ORF">MANES_06G076500v8</name>
</gene>
<dbReference type="Pfam" id="PF06880">
    <property type="entry name" value="DUF1262"/>
    <property type="match status" value="1"/>
</dbReference>
<evidence type="ECO:0000313" key="2">
    <source>
        <dbReference type="EMBL" id="OAY47394.1"/>
    </source>
</evidence>
<dbReference type="EMBL" id="CM004392">
    <property type="protein sequence ID" value="OAY47394.1"/>
    <property type="molecule type" value="Genomic_DNA"/>
</dbReference>
<reference evidence="3" key="1">
    <citation type="journal article" date="2016" name="Nat. Biotechnol.">
        <title>Sequencing wild and cultivated cassava and related species reveals extensive interspecific hybridization and genetic diversity.</title>
        <authorList>
            <person name="Bredeson J.V."/>
            <person name="Lyons J.B."/>
            <person name="Prochnik S.E."/>
            <person name="Wu G.A."/>
            <person name="Ha C.M."/>
            <person name="Edsinger-Gonzales E."/>
            <person name="Grimwood J."/>
            <person name="Schmutz J."/>
            <person name="Rabbi I.Y."/>
            <person name="Egesi C."/>
            <person name="Nauluvula P."/>
            <person name="Lebot V."/>
            <person name="Ndunguru J."/>
            <person name="Mkamilo G."/>
            <person name="Bart R.S."/>
            <person name="Setter T.L."/>
            <person name="Gleadow R.M."/>
            <person name="Kulakow P."/>
            <person name="Ferguson M.E."/>
            <person name="Rounsley S."/>
            <person name="Rokhsar D.S."/>
        </authorList>
    </citation>
    <scope>NUCLEOTIDE SEQUENCE [LARGE SCALE GENOMIC DNA]</scope>
    <source>
        <strain evidence="3">cv. AM560-2</strain>
    </source>
</reference>
<evidence type="ECO:0000256" key="1">
    <source>
        <dbReference type="SAM" id="MobiDB-lite"/>
    </source>
</evidence>
<name>A0A2C9VQW3_MANES</name>
<feature type="region of interest" description="Disordered" evidence="1">
    <location>
        <begin position="1"/>
        <end position="23"/>
    </location>
</feature>
<sequence>MYVTRPLSMYKRDPSALSLPPPEGPNSGILVIQDEEAEPTCFFGLLKSHQLKNLPFPQNKNLQVRYESGGQNNHVSVNRVLFIPVLNLPLSSNRYYVIERKGSDKGKAYSSSNDEDNMEMCCFGCCIPDMEPQALDPSDIYQQFEVHKRDWGGYVAKSVAADGNPPGFLRRKGWRVSTSTPHDFTLNEAPGIDRNLRARLPDFNFPLSEKTSAPLVVGKWYIPFMFIKELGKLKDQMSCSRYYKMTLEQRWERIFECDNVEGKSSVAVDVVGEKEVVAVAGREAAVDENHVGDGGVVWLRSSDDEGREVSVGLSLGVVERMKWEEERGGWDGEGERRVRVKRVEEFGGIGGWKKFGCYVMVERFVLKRMNGSLVLIWDFMHSHQIRSKWE</sequence>
<dbReference type="OMA" id="QIMCKWE"/>
<dbReference type="AlphaFoldDB" id="A0A2C9VQW3"/>
<dbReference type="PANTHER" id="PTHR31050">
    <property type="entry name" value="OS08G0413200 PROTEIN"/>
    <property type="match status" value="1"/>
</dbReference>
<accession>A0A2C9VQW3</accession>
<evidence type="ECO:0000313" key="3">
    <source>
        <dbReference type="Proteomes" id="UP000091857"/>
    </source>
</evidence>
<comment type="caution">
    <text evidence="2">The sequence shown here is derived from an EMBL/GenBank/DDBJ whole genome shotgun (WGS) entry which is preliminary data.</text>
</comment>
<dbReference type="Gramene" id="Manes.06G076500.1.v8.1">
    <property type="protein sequence ID" value="Manes.06G076500.1.v8.1.CDS"/>
    <property type="gene ID" value="Manes.06G076500.v8.1"/>
</dbReference>
<protein>
    <recommendedName>
        <fullName evidence="4">DUF1262 family protein</fullName>
    </recommendedName>
</protein>
<evidence type="ECO:0008006" key="4">
    <source>
        <dbReference type="Google" id="ProtNLM"/>
    </source>
</evidence>
<keyword evidence="3" id="KW-1185">Reference proteome</keyword>
<organism evidence="2 3">
    <name type="scientific">Manihot esculenta</name>
    <name type="common">Cassava</name>
    <name type="synonym">Jatropha manihot</name>
    <dbReference type="NCBI Taxonomy" id="3983"/>
    <lineage>
        <taxon>Eukaryota</taxon>
        <taxon>Viridiplantae</taxon>
        <taxon>Streptophyta</taxon>
        <taxon>Embryophyta</taxon>
        <taxon>Tracheophyta</taxon>
        <taxon>Spermatophyta</taxon>
        <taxon>Magnoliopsida</taxon>
        <taxon>eudicotyledons</taxon>
        <taxon>Gunneridae</taxon>
        <taxon>Pentapetalae</taxon>
        <taxon>rosids</taxon>
        <taxon>fabids</taxon>
        <taxon>Malpighiales</taxon>
        <taxon>Euphorbiaceae</taxon>
        <taxon>Crotonoideae</taxon>
        <taxon>Manihoteae</taxon>
        <taxon>Manihot</taxon>
    </lineage>
</organism>
<dbReference type="InterPro" id="IPR010683">
    <property type="entry name" value="DUF1262"/>
</dbReference>
<dbReference type="STRING" id="3983.A0A2C9VQW3"/>